<dbReference type="CTD" id="200504"/>
<organism evidence="10 11">
    <name type="scientific">Dipodomys ordii</name>
    <name type="common">Ord's kangaroo rat</name>
    <dbReference type="NCBI Taxonomy" id="10020"/>
    <lineage>
        <taxon>Eukaryota</taxon>
        <taxon>Metazoa</taxon>
        <taxon>Chordata</taxon>
        <taxon>Craniata</taxon>
        <taxon>Vertebrata</taxon>
        <taxon>Euteleostomi</taxon>
        <taxon>Mammalia</taxon>
        <taxon>Eutheria</taxon>
        <taxon>Euarchontoglires</taxon>
        <taxon>Glires</taxon>
        <taxon>Rodentia</taxon>
        <taxon>Castorimorpha</taxon>
        <taxon>Heteromyidae</taxon>
        <taxon>Dipodomyinae</taxon>
        <taxon>Dipodomys</taxon>
    </lineage>
</organism>
<evidence type="ECO:0000256" key="8">
    <source>
        <dbReference type="SAM" id="SignalP"/>
    </source>
</evidence>
<dbReference type="KEGG" id="dord:105990180"/>
<dbReference type="PROSITE" id="PS50869">
    <property type="entry name" value="BRICHOS"/>
    <property type="match status" value="1"/>
</dbReference>
<name>A0A1S3FN08_DIPOR</name>
<dbReference type="GO" id="GO:0010467">
    <property type="term" value="P:gene expression"/>
    <property type="evidence" value="ECO:0007669"/>
    <property type="project" value="Ensembl"/>
</dbReference>
<dbReference type="GeneID" id="105990180"/>
<proteinExistence type="predicted"/>
<dbReference type="OMA" id="YILKMNH"/>
<dbReference type="GO" id="GO:0051414">
    <property type="term" value="P:response to cortisol"/>
    <property type="evidence" value="ECO:0007669"/>
    <property type="project" value="Ensembl"/>
</dbReference>
<keyword evidence="10" id="KW-1185">Reference proteome</keyword>
<dbReference type="GO" id="GO:0009617">
    <property type="term" value="P:response to bacterium"/>
    <property type="evidence" value="ECO:0007669"/>
    <property type="project" value="Ensembl"/>
</dbReference>
<evidence type="ECO:0000256" key="5">
    <source>
        <dbReference type="ARBA" id="ARBA00062989"/>
    </source>
</evidence>
<keyword evidence="4" id="KW-1015">Disulfide bond</keyword>
<dbReference type="AlphaFoldDB" id="A0A1S3FN08"/>
<dbReference type="InterPro" id="IPR051772">
    <property type="entry name" value="Gastrokine"/>
</dbReference>
<evidence type="ECO:0000256" key="1">
    <source>
        <dbReference type="ARBA" id="ARBA00004613"/>
    </source>
</evidence>
<evidence type="ECO:0000256" key="7">
    <source>
        <dbReference type="ARBA" id="ARBA00079996"/>
    </source>
</evidence>
<evidence type="ECO:0000256" key="2">
    <source>
        <dbReference type="ARBA" id="ARBA00022525"/>
    </source>
</evidence>
<evidence type="ECO:0000256" key="3">
    <source>
        <dbReference type="ARBA" id="ARBA00022729"/>
    </source>
</evidence>
<comment type="subcellular location">
    <subcellularLocation>
        <location evidence="1">Secreted</location>
    </subcellularLocation>
</comment>
<dbReference type="Gene3D" id="3.30.390.150">
    <property type="match status" value="1"/>
</dbReference>
<dbReference type="GO" id="GO:0009611">
    <property type="term" value="P:response to wounding"/>
    <property type="evidence" value="ECO:0007669"/>
    <property type="project" value="Ensembl"/>
</dbReference>
<dbReference type="PANTHER" id="PTHR16483">
    <property type="entry name" value="GASTROKINE 1"/>
    <property type="match status" value="1"/>
</dbReference>
<gene>
    <name evidence="11" type="primary">Gkn2</name>
</gene>
<dbReference type="Pfam" id="PF04089">
    <property type="entry name" value="BRICHOS"/>
    <property type="match status" value="1"/>
</dbReference>
<evidence type="ECO:0000313" key="10">
    <source>
        <dbReference type="Proteomes" id="UP000081671"/>
    </source>
</evidence>
<feature type="chain" id="PRO_5010168085" description="Gastrokine-2" evidence="8">
    <location>
        <begin position="19"/>
        <end position="184"/>
    </location>
</feature>
<dbReference type="GO" id="GO:0005576">
    <property type="term" value="C:extracellular region"/>
    <property type="evidence" value="ECO:0007669"/>
    <property type="project" value="UniProtKB-SubCell"/>
</dbReference>
<accession>A0A1S3FN08</accession>
<dbReference type="GO" id="GO:0002283">
    <property type="term" value="P:neutrophil activation involved in immune response"/>
    <property type="evidence" value="ECO:0007669"/>
    <property type="project" value="Ensembl"/>
</dbReference>
<dbReference type="InParanoid" id="A0A1S3FN08"/>
<evidence type="ECO:0000313" key="11">
    <source>
        <dbReference type="RefSeq" id="XP_012877951.1"/>
    </source>
</evidence>
<sequence length="184" mass="20324">MKILVAFLAVLTISGLQSHGYEVYNVFSPSNSGGNIQETVTIDNQENTATVDIHAGSCSSTTIFDYKHGYIASRVLSRRACYILKMDHKAIPALDKLQRYIYEKQMMKTITSSEYTWVKYNPLQSLIAKVDWFLFGSPIKQLCEHIPLYEGKLVEKSHNTGAGVCAKAGLLGIFGISICAGAHV</sequence>
<dbReference type="SMART" id="SM01039">
    <property type="entry name" value="BRICHOS"/>
    <property type="match status" value="1"/>
</dbReference>
<dbReference type="FunCoup" id="A0A1S3FN08">
    <property type="interactions" value="69"/>
</dbReference>
<dbReference type="GO" id="GO:0045178">
    <property type="term" value="C:basal part of cell"/>
    <property type="evidence" value="ECO:0007669"/>
    <property type="project" value="Ensembl"/>
</dbReference>
<dbReference type="GO" id="GO:0044546">
    <property type="term" value="P:NLRP3 inflammasome complex assembly"/>
    <property type="evidence" value="ECO:0007669"/>
    <property type="project" value="Ensembl"/>
</dbReference>
<dbReference type="OrthoDB" id="5977941at2759"/>
<feature type="domain" description="BRICHOS" evidence="9">
    <location>
        <begin position="54"/>
        <end position="151"/>
    </location>
</feature>
<feature type="signal peptide" evidence="8">
    <location>
        <begin position="1"/>
        <end position="18"/>
    </location>
</feature>
<evidence type="ECO:0000256" key="4">
    <source>
        <dbReference type="ARBA" id="ARBA00023157"/>
    </source>
</evidence>
<dbReference type="Proteomes" id="UP000081671">
    <property type="component" value="Unplaced"/>
</dbReference>
<reference evidence="11" key="1">
    <citation type="submission" date="2025-08" db="UniProtKB">
        <authorList>
            <consortium name="RefSeq"/>
        </authorList>
    </citation>
    <scope>IDENTIFICATION</scope>
    <source>
        <tissue evidence="11">Kidney</tissue>
    </source>
</reference>
<keyword evidence="3 8" id="KW-0732">Signal</keyword>
<protein>
    <recommendedName>
        <fullName evidence="6">Gastrokine-2</fullName>
    </recommendedName>
    <alternativeName>
        <fullName evidence="7">Blottin</fullName>
    </alternativeName>
</protein>
<dbReference type="InterPro" id="IPR007084">
    <property type="entry name" value="BRICHOS_dom"/>
</dbReference>
<dbReference type="RefSeq" id="XP_012877951.1">
    <property type="nucleotide sequence ID" value="XM_013022497.1"/>
</dbReference>
<keyword evidence="2" id="KW-0964">Secreted</keyword>
<dbReference type="STRING" id="10020.ENSDORP00000014618"/>
<evidence type="ECO:0000259" key="9">
    <source>
        <dbReference type="PROSITE" id="PS50869"/>
    </source>
</evidence>
<evidence type="ECO:0000256" key="6">
    <source>
        <dbReference type="ARBA" id="ARBA00070177"/>
    </source>
</evidence>
<dbReference type="FunFam" id="3.30.390.150:FF:000004">
    <property type="entry name" value="Gastrokine 2"/>
    <property type="match status" value="1"/>
</dbReference>
<comment type="subunit">
    <text evidence="5">Heterodimer with TFF1; disulfide linked. Interacts with TFF2.</text>
</comment>